<evidence type="ECO:0000313" key="3">
    <source>
        <dbReference type="EMBL" id="KAF4450195.1"/>
    </source>
</evidence>
<dbReference type="EMBL" id="JAADJG010000253">
    <property type="protein sequence ID" value="KAF4450195.1"/>
    <property type="molecule type" value="Genomic_DNA"/>
</dbReference>
<evidence type="ECO:0000256" key="1">
    <source>
        <dbReference type="SAM" id="MobiDB-lite"/>
    </source>
</evidence>
<dbReference type="Pfam" id="PF25545">
    <property type="entry name" value="DUF7924"/>
    <property type="match status" value="1"/>
</dbReference>
<feature type="domain" description="DUF7924" evidence="2">
    <location>
        <begin position="75"/>
        <end position="234"/>
    </location>
</feature>
<sequence>MQWEQASIDRDSPGPTLDEGWRDKKLEELGMGATAQEVENYFHARIFPGGEPGDSLKRSDRQPMAKHTTPNTGSGFKVSTPVPDMLYGYQEEAFARQQQTQLISVGTEMMANDQALIYPFFVIEFQGEGPCGPANLWVATNQCPGGSASCINTVENFNRRLRQCKSLICPIDSAAFSIAMNGTEARLYISWKQSEVDYYTANVQNFLLQNPEQYLKFRKYVHNIIDWGRGGRLEGFASPLIAF</sequence>
<accession>A0A8H4NWC1</accession>
<feature type="region of interest" description="Disordered" evidence="1">
    <location>
        <begin position="49"/>
        <end position="77"/>
    </location>
</feature>
<reference evidence="3" key="1">
    <citation type="submission" date="2020-01" db="EMBL/GenBank/DDBJ databases">
        <title>Identification and distribution of gene clusters putatively required for synthesis of sphingolipid metabolism inhibitors in phylogenetically diverse species of the filamentous fungus Fusarium.</title>
        <authorList>
            <person name="Kim H.-S."/>
            <person name="Busman M."/>
            <person name="Brown D.W."/>
            <person name="Divon H."/>
            <person name="Uhlig S."/>
            <person name="Proctor R.H."/>
        </authorList>
    </citation>
    <scope>NUCLEOTIDE SEQUENCE</scope>
    <source>
        <strain evidence="3">NRRL 53441</strain>
    </source>
</reference>
<dbReference type="OrthoDB" id="5426775at2759"/>
<feature type="region of interest" description="Disordered" evidence="1">
    <location>
        <begin position="1"/>
        <end position="20"/>
    </location>
</feature>
<organism evidence="3 4">
    <name type="scientific">Fusarium austroafricanum</name>
    <dbReference type="NCBI Taxonomy" id="2364996"/>
    <lineage>
        <taxon>Eukaryota</taxon>
        <taxon>Fungi</taxon>
        <taxon>Dikarya</taxon>
        <taxon>Ascomycota</taxon>
        <taxon>Pezizomycotina</taxon>
        <taxon>Sordariomycetes</taxon>
        <taxon>Hypocreomycetidae</taxon>
        <taxon>Hypocreales</taxon>
        <taxon>Nectriaceae</taxon>
        <taxon>Fusarium</taxon>
        <taxon>Fusarium concolor species complex</taxon>
    </lineage>
</organism>
<dbReference type="PANTHER" id="PTHR42470:SF1">
    <property type="entry name" value="VAST DOMAIN-CONTAINING PROTEIN"/>
    <property type="match status" value="1"/>
</dbReference>
<dbReference type="InterPro" id="IPR057684">
    <property type="entry name" value="DUF7924"/>
</dbReference>
<evidence type="ECO:0000259" key="2">
    <source>
        <dbReference type="Pfam" id="PF25545"/>
    </source>
</evidence>
<keyword evidence="4" id="KW-1185">Reference proteome</keyword>
<gene>
    <name evidence="3" type="ORF">F53441_6629</name>
</gene>
<dbReference type="Proteomes" id="UP000605986">
    <property type="component" value="Unassembled WGS sequence"/>
</dbReference>
<proteinExistence type="predicted"/>
<protein>
    <recommendedName>
        <fullName evidence="2">DUF7924 domain-containing protein</fullName>
    </recommendedName>
</protein>
<comment type="caution">
    <text evidence="3">The sequence shown here is derived from an EMBL/GenBank/DDBJ whole genome shotgun (WGS) entry which is preliminary data.</text>
</comment>
<evidence type="ECO:0000313" key="4">
    <source>
        <dbReference type="Proteomes" id="UP000605986"/>
    </source>
</evidence>
<name>A0A8H4NWC1_9HYPO</name>
<feature type="compositionally biased region" description="Basic and acidic residues" evidence="1">
    <location>
        <begin position="54"/>
        <end position="63"/>
    </location>
</feature>
<dbReference type="AlphaFoldDB" id="A0A8H4NWC1"/>
<dbReference type="PANTHER" id="PTHR42470">
    <property type="entry name" value="VAST DOMAIN-CONTAINING PROTEIN"/>
    <property type="match status" value="1"/>
</dbReference>